<dbReference type="PROSITE" id="PS00094">
    <property type="entry name" value="C5_MTASE_1"/>
    <property type="match status" value="1"/>
</dbReference>
<evidence type="ECO:0000256" key="3">
    <source>
        <dbReference type="ARBA" id="ARBA00022691"/>
    </source>
</evidence>
<gene>
    <name evidence="5" type="ORF">LFYK43_10860</name>
</gene>
<dbReference type="Pfam" id="PF00145">
    <property type="entry name" value="DNA_methylase"/>
    <property type="match status" value="1"/>
</dbReference>
<sequence length="250" mass="29192">MTTVWSLFDSGNSSYKKTIDKYFHEIKNYSIGVDKLNKNHNFINLDLADFHEIFGDIKLFDTLDKLPKPDIILASPPCESWSVASAMRGGNKFYEWSDGYLKMSTDTRIISKNDGPYKSYPWKVMYTRINGELCAYNTIRIIEKYHPEHWVIENPQSSHIWQYLEKYHNFTGFSNVAHYAAYNDNFPKKPTTFMSDTFLSLAQMEKGRKAKIVIGDRGCGRKQIRDYNERSNIPEELVKDILEQLLEVQL</sequence>
<keyword evidence="3" id="KW-0949">S-adenosyl-L-methionine</keyword>
<reference evidence="5 6" key="1">
    <citation type="journal article" date="2019" name="Int. J. Syst. Evol. Microbiol.">
        <title>Lactobacillus salitolerans sp. nov., a novel lactic acid bacterium isolated from spent mushroom substrates.</title>
        <authorList>
            <person name="Tohno M."/>
            <person name="Tanizawa Y."/>
            <person name="Kojima Y."/>
            <person name="Sakamoto M."/>
            <person name="Nakamura Y."/>
            <person name="Ohkuma M."/>
            <person name="Kobayashi H."/>
        </authorList>
    </citation>
    <scope>NUCLEOTIDE SEQUENCE [LARGE SCALE GENOMIC DNA]</scope>
    <source>
        <strain evidence="5 6">YK43</strain>
    </source>
</reference>
<organism evidence="5 6">
    <name type="scientific">Ligilactobacillus salitolerans</name>
    <dbReference type="NCBI Taxonomy" id="1808352"/>
    <lineage>
        <taxon>Bacteria</taxon>
        <taxon>Bacillati</taxon>
        <taxon>Bacillota</taxon>
        <taxon>Bacilli</taxon>
        <taxon>Lactobacillales</taxon>
        <taxon>Lactobacillaceae</taxon>
        <taxon>Ligilactobacillus</taxon>
    </lineage>
</organism>
<comment type="caution">
    <text evidence="5">The sequence shown here is derived from an EMBL/GenBank/DDBJ whole genome shotgun (WGS) entry which is preliminary data.</text>
</comment>
<dbReference type="InterPro" id="IPR018117">
    <property type="entry name" value="C5_DNA_meth_AS"/>
</dbReference>
<evidence type="ECO:0000256" key="1">
    <source>
        <dbReference type="ARBA" id="ARBA00022603"/>
    </source>
</evidence>
<dbReference type="Proteomes" id="UP000286848">
    <property type="component" value="Unassembled WGS sequence"/>
</dbReference>
<evidence type="ECO:0000313" key="5">
    <source>
        <dbReference type="EMBL" id="GBG94627.1"/>
    </source>
</evidence>
<dbReference type="GO" id="GO:0008168">
    <property type="term" value="F:methyltransferase activity"/>
    <property type="evidence" value="ECO:0007669"/>
    <property type="project" value="UniProtKB-KW"/>
</dbReference>
<evidence type="ECO:0000313" key="6">
    <source>
        <dbReference type="Proteomes" id="UP000286848"/>
    </source>
</evidence>
<dbReference type="GO" id="GO:0009307">
    <property type="term" value="P:DNA restriction-modification system"/>
    <property type="evidence" value="ECO:0007669"/>
    <property type="project" value="UniProtKB-KW"/>
</dbReference>
<dbReference type="EMBL" id="BFFP01000015">
    <property type="protein sequence ID" value="GBG94627.1"/>
    <property type="molecule type" value="Genomic_DNA"/>
</dbReference>
<proteinExistence type="predicted"/>
<keyword evidence="6" id="KW-1185">Reference proteome</keyword>
<dbReference type="SUPFAM" id="SSF53335">
    <property type="entry name" value="S-adenosyl-L-methionine-dependent methyltransferases"/>
    <property type="match status" value="1"/>
</dbReference>
<evidence type="ECO:0000256" key="4">
    <source>
        <dbReference type="ARBA" id="ARBA00022747"/>
    </source>
</evidence>
<dbReference type="InterPro" id="IPR001525">
    <property type="entry name" value="C5_MeTfrase"/>
</dbReference>
<name>A0A401ISZ3_9LACO</name>
<keyword evidence="1 5" id="KW-0489">Methyltransferase</keyword>
<dbReference type="AlphaFoldDB" id="A0A401ISZ3"/>
<dbReference type="InterPro" id="IPR029063">
    <property type="entry name" value="SAM-dependent_MTases_sf"/>
</dbReference>
<evidence type="ECO:0000256" key="2">
    <source>
        <dbReference type="ARBA" id="ARBA00022679"/>
    </source>
</evidence>
<keyword evidence="4" id="KW-0680">Restriction system</keyword>
<dbReference type="RefSeq" id="WP_124976207.1">
    <property type="nucleotide sequence ID" value="NZ_BFFP01000015.1"/>
</dbReference>
<accession>A0A401ISZ3</accession>
<dbReference type="Gene3D" id="3.40.50.150">
    <property type="entry name" value="Vaccinia Virus protein VP39"/>
    <property type="match status" value="1"/>
</dbReference>
<protein>
    <submittedName>
        <fullName evidence="5">DNA methyltransferase</fullName>
    </submittedName>
</protein>
<dbReference type="OrthoDB" id="2212884at2"/>
<keyword evidence="2 5" id="KW-0808">Transferase</keyword>
<dbReference type="GO" id="GO:0032259">
    <property type="term" value="P:methylation"/>
    <property type="evidence" value="ECO:0007669"/>
    <property type="project" value="UniProtKB-KW"/>
</dbReference>